<dbReference type="VEuPathDB" id="VectorBase:MDOMA2_016819"/>
<proteinExistence type="predicted"/>
<sequence>MNLNFNFQMIFLFLVLIWLEFGLAVRDFDILFNYSNCTTMSHEYVKDFGCPLLAEPRNRGNYLTAYMTLSKDVHKMLLEFRIQVLTTTNATGFATDLLKFRIDGCHVDNYKVPNPIVESMLKKFRSSGNFNGCPLKANFNYTIKYFALNPDYFPPITPEMTFSAIMNMYSEKVHFISGKVEARVVKKKRKSFKF</sequence>
<dbReference type="AlphaFoldDB" id="A0A9J7DE85"/>
<dbReference type="PANTHER" id="PTHR20898:SF0">
    <property type="entry name" value="DAEDALUS ON 3-RELATED"/>
    <property type="match status" value="1"/>
</dbReference>
<dbReference type="OrthoDB" id="8061759at2759"/>
<dbReference type="Proteomes" id="UP001652621">
    <property type="component" value="Unplaced"/>
</dbReference>
<dbReference type="GeneID" id="109612341"/>
<dbReference type="InterPro" id="IPR010512">
    <property type="entry name" value="DUF1091"/>
</dbReference>
<dbReference type="PANTHER" id="PTHR20898">
    <property type="entry name" value="DAEDALUS ON 3-RELATED-RELATED"/>
    <property type="match status" value="1"/>
</dbReference>
<gene>
    <name evidence="3" type="primary">LOC109612341</name>
</gene>
<evidence type="ECO:0000313" key="2">
    <source>
        <dbReference type="Proteomes" id="UP001652621"/>
    </source>
</evidence>
<reference evidence="3" key="1">
    <citation type="submission" date="2025-08" db="UniProtKB">
        <authorList>
            <consortium name="RefSeq"/>
        </authorList>
    </citation>
    <scope>IDENTIFICATION</scope>
    <source>
        <strain evidence="3">Aabys</strain>
        <tissue evidence="3">Whole body</tissue>
    </source>
</reference>
<keyword evidence="2" id="KW-1185">Reference proteome</keyword>
<accession>A0A9J7DE85</accession>
<evidence type="ECO:0000313" key="3">
    <source>
        <dbReference type="RefSeq" id="XP_019891870.2"/>
    </source>
</evidence>
<evidence type="ECO:0000256" key="1">
    <source>
        <dbReference type="SAM" id="SignalP"/>
    </source>
</evidence>
<protein>
    <submittedName>
        <fullName evidence="3">Uncharacterized protein LOC109612341</fullName>
    </submittedName>
</protein>
<keyword evidence="1" id="KW-0732">Signal</keyword>
<dbReference type="SMART" id="SM00697">
    <property type="entry name" value="DM8"/>
    <property type="match status" value="1"/>
</dbReference>
<feature type="signal peptide" evidence="1">
    <location>
        <begin position="1"/>
        <end position="24"/>
    </location>
</feature>
<feature type="chain" id="PRO_5046687096" evidence="1">
    <location>
        <begin position="25"/>
        <end position="194"/>
    </location>
</feature>
<dbReference type="RefSeq" id="XP_019891870.2">
    <property type="nucleotide sequence ID" value="XM_020036311.2"/>
</dbReference>
<name>A0A9J7DE85_MUSDO</name>
<dbReference type="KEGG" id="mde:109612341"/>
<organism evidence="2 3">
    <name type="scientific">Musca domestica</name>
    <name type="common">House fly</name>
    <dbReference type="NCBI Taxonomy" id="7370"/>
    <lineage>
        <taxon>Eukaryota</taxon>
        <taxon>Metazoa</taxon>
        <taxon>Ecdysozoa</taxon>
        <taxon>Arthropoda</taxon>
        <taxon>Hexapoda</taxon>
        <taxon>Insecta</taxon>
        <taxon>Pterygota</taxon>
        <taxon>Neoptera</taxon>
        <taxon>Endopterygota</taxon>
        <taxon>Diptera</taxon>
        <taxon>Brachycera</taxon>
        <taxon>Muscomorpha</taxon>
        <taxon>Muscoidea</taxon>
        <taxon>Muscidae</taxon>
        <taxon>Musca</taxon>
    </lineage>
</organism>
<dbReference type="Pfam" id="PF06477">
    <property type="entry name" value="DUF1091"/>
    <property type="match status" value="1"/>
</dbReference>